<feature type="signal peptide" evidence="1">
    <location>
        <begin position="1"/>
        <end position="22"/>
    </location>
</feature>
<evidence type="ECO:0000256" key="1">
    <source>
        <dbReference type="SAM" id="SignalP"/>
    </source>
</evidence>
<organism evidence="2">
    <name type="scientific">uncultured Aureispira sp</name>
    <dbReference type="NCBI Taxonomy" id="1331704"/>
    <lineage>
        <taxon>Bacteria</taxon>
        <taxon>Pseudomonadati</taxon>
        <taxon>Bacteroidota</taxon>
        <taxon>Saprospiria</taxon>
        <taxon>Saprospirales</taxon>
        <taxon>Saprospiraceae</taxon>
        <taxon>Aureispira</taxon>
        <taxon>environmental samples</taxon>
    </lineage>
</organism>
<evidence type="ECO:0008006" key="3">
    <source>
        <dbReference type="Google" id="ProtNLM"/>
    </source>
</evidence>
<dbReference type="EMBL" id="CACVAQ010000008">
    <property type="protein sequence ID" value="CAA6798576.1"/>
    <property type="molecule type" value="Genomic_DNA"/>
</dbReference>
<gene>
    <name evidence="2" type="ORF">HELGO_WM10061</name>
</gene>
<reference evidence="2" key="1">
    <citation type="submission" date="2020-01" db="EMBL/GenBank/DDBJ databases">
        <authorList>
            <person name="Meier V. D."/>
            <person name="Meier V D."/>
        </authorList>
    </citation>
    <scope>NUCLEOTIDE SEQUENCE</scope>
    <source>
        <strain evidence="2">HLG_WM_MAG_10</strain>
    </source>
</reference>
<evidence type="ECO:0000313" key="2">
    <source>
        <dbReference type="EMBL" id="CAA6798576.1"/>
    </source>
</evidence>
<accession>A0A6S6RT24</accession>
<protein>
    <recommendedName>
        <fullName evidence="3">DUF4249 domain-containing protein</fullName>
    </recommendedName>
</protein>
<sequence length="373" mass="41845">MKLKFIVAFLLGIVLCTQYSCSNEIGVIGLWKDIPVVYGVIHNQDSVHYIRVERAYLPPNESALDAAKNVDSLYFNPNEVDVELYYIHNTTLDTLLWTKPFVRVNLADEGIIRDSGLFQHDPSYAYKTTGITGHDLILKIHNRKTGNIFYARTESIRASNSNIFTTPSYSLTPLKPIAWRSVNFQGDEVYSSLTVEMTGNGFAAIYDYKFRFHYKEYEIDNQGAQIPGSIVSKSVEWTASSDFIPVVANQTKQVVSGEVFYQFLGNTLSDVTGTNTRRCGGYLEVYIDGASTSLRDYILARKSNEGFVGGLYPSAPYSNIQDGYGVLATSDRIERADRASDPRLMRMSALTYEHLSTGPLTKNLGFESNFPCY</sequence>
<name>A0A6S6RT24_9BACT</name>
<keyword evidence="1" id="KW-0732">Signal</keyword>
<dbReference type="AlphaFoldDB" id="A0A6S6RT24"/>
<feature type="chain" id="PRO_5028229292" description="DUF4249 domain-containing protein" evidence="1">
    <location>
        <begin position="23"/>
        <end position="373"/>
    </location>
</feature>
<proteinExistence type="predicted"/>